<dbReference type="AlphaFoldDB" id="A0A9Q3H9V3"/>
<keyword evidence="6" id="KW-1185">Reference proteome</keyword>
<dbReference type="Gene3D" id="1.10.1280.10">
    <property type="entry name" value="Di-copper center containing domain from catechol oxidase"/>
    <property type="match status" value="1"/>
</dbReference>
<name>A0A9Q3H9V3_9BASI</name>
<dbReference type="InterPro" id="IPR008922">
    <property type="entry name" value="Di-copper_centre_dom_sf"/>
</dbReference>
<dbReference type="OrthoDB" id="6132182at2759"/>
<dbReference type="EMBL" id="AVOT02012882">
    <property type="protein sequence ID" value="MBW0495039.1"/>
    <property type="molecule type" value="Genomic_DNA"/>
</dbReference>
<protein>
    <recommendedName>
        <fullName evidence="4">Tyrosinase copper-binding domain-containing protein</fullName>
    </recommendedName>
</protein>
<feature type="region of interest" description="Disordered" evidence="3">
    <location>
        <begin position="1"/>
        <end position="23"/>
    </location>
</feature>
<dbReference type="InterPro" id="IPR002227">
    <property type="entry name" value="Tyrosinase_Cu-bd"/>
</dbReference>
<evidence type="ECO:0000256" key="2">
    <source>
        <dbReference type="ARBA" id="ARBA00023008"/>
    </source>
</evidence>
<reference evidence="5" key="1">
    <citation type="submission" date="2021-03" db="EMBL/GenBank/DDBJ databases">
        <title>Draft genome sequence of rust myrtle Austropuccinia psidii MF-1, a brazilian biotype.</title>
        <authorList>
            <person name="Quecine M.C."/>
            <person name="Pachon D.M.R."/>
            <person name="Bonatelli M.L."/>
            <person name="Correr F.H."/>
            <person name="Franceschini L.M."/>
            <person name="Leite T.F."/>
            <person name="Margarido G.R.A."/>
            <person name="Almeida C.A."/>
            <person name="Ferrarezi J.A."/>
            <person name="Labate C.A."/>
        </authorList>
    </citation>
    <scope>NUCLEOTIDE SEQUENCE</scope>
    <source>
        <strain evidence="5">MF-1</strain>
    </source>
</reference>
<dbReference type="PANTHER" id="PTHR11474">
    <property type="entry name" value="TYROSINASE FAMILY MEMBER"/>
    <property type="match status" value="1"/>
</dbReference>
<dbReference type="SUPFAM" id="SSF48056">
    <property type="entry name" value="Di-copper centre-containing domain"/>
    <property type="match status" value="1"/>
</dbReference>
<gene>
    <name evidence="5" type="ORF">O181_034754</name>
</gene>
<dbReference type="PANTHER" id="PTHR11474:SF126">
    <property type="entry name" value="TYROSINASE-LIKE PROTEIN TYR-1-RELATED"/>
    <property type="match status" value="1"/>
</dbReference>
<evidence type="ECO:0000313" key="5">
    <source>
        <dbReference type="EMBL" id="MBW0495039.1"/>
    </source>
</evidence>
<sequence>MVGGPKIKKSLATSQPSSSCISPTTRREWRSLSRLERDAYRAAVTCMATKPSSLNQTHTLYDDFAYVHTRKGDDTILTAGFFPWHRYFMLSYETALRKHCNYAGHMPYWDWTLDWADFHASPLWDPVTGFGGDGDKSAPESVGHGHCITTGPFAGLRPLYYDRNISSHCLSRAWRTGETLEFAMSKIQPAAIEDLMQRDDYHDFTHWLEKDVHKSMPYVIQGDWMQTSAPNGEETITLVPL</sequence>
<keyword evidence="2" id="KW-0186">Copper</keyword>
<organism evidence="5 6">
    <name type="scientific">Austropuccinia psidii MF-1</name>
    <dbReference type="NCBI Taxonomy" id="1389203"/>
    <lineage>
        <taxon>Eukaryota</taxon>
        <taxon>Fungi</taxon>
        <taxon>Dikarya</taxon>
        <taxon>Basidiomycota</taxon>
        <taxon>Pucciniomycotina</taxon>
        <taxon>Pucciniomycetes</taxon>
        <taxon>Pucciniales</taxon>
        <taxon>Sphaerophragmiaceae</taxon>
        <taxon>Austropuccinia</taxon>
    </lineage>
</organism>
<evidence type="ECO:0000256" key="1">
    <source>
        <dbReference type="ARBA" id="ARBA00022723"/>
    </source>
</evidence>
<dbReference type="GO" id="GO:0016491">
    <property type="term" value="F:oxidoreductase activity"/>
    <property type="evidence" value="ECO:0007669"/>
    <property type="project" value="InterPro"/>
</dbReference>
<accession>A0A9Q3H9V3</accession>
<evidence type="ECO:0000313" key="6">
    <source>
        <dbReference type="Proteomes" id="UP000765509"/>
    </source>
</evidence>
<dbReference type="GO" id="GO:0046872">
    <property type="term" value="F:metal ion binding"/>
    <property type="evidence" value="ECO:0007669"/>
    <property type="project" value="UniProtKB-KW"/>
</dbReference>
<keyword evidence="1" id="KW-0479">Metal-binding</keyword>
<dbReference type="InterPro" id="IPR050316">
    <property type="entry name" value="Tyrosinase/Hemocyanin"/>
</dbReference>
<dbReference type="Pfam" id="PF00264">
    <property type="entry name" value="Tyrosinase"/>
    <property type="match status" value="1"/>
</dbReference>
<comment type="caution">
    <text evidence="5">The sequence shown here is derived from an EMBL/GenBank/DDBJ whole genome shotgun (WGS) entry which is preliminary data.</text>
</comment>
<proteinExistence type="predicted"/>
<dbReference type="Proteomes" id="UP000765509">
    <property type="component" value="Unassembled WGS sequence"/>
</dbReference>
<evidence type="ECO:0000256" key="3">
    <source>
        <dbReference type="SAM" id="MobiDB-lite"/>
    </source>
</evidence>
<feature type="domain" description="Tyrosinase copper-binding" evidence="4">
    <location>
        <begin position="60"/>
        <end position="225"/>
    </location>
</feature>
<feature type="compositionally biased region" description="Polar residues" evidence="3">
    <location>
        <begin position="11"/>
        <end position="23"/>
    </location>
</feature>
<evidence type="ECO:0000259" key="4">
    <source>
        <dbReference type="Pfam" id="PF00264"/>
    </source>
</evidence>